<feature type="compositionally biased region" description="Polar residues" evidence="1">
    <location>
        <begin position="155"/>
        <end position="171"/>
    </location>
</feature>
<comment type="caution">
    <text evidence="3">The sequence shown here is derived from an EMBL/GenBank/DDBJ whole genome shotgun (WGS) entry which is preliminary data.</text>
</comment>
<keyword evidence="2" id="KW-0472">Membrane</keyword>
<keyword evidence="2" id="KW-1133">Transmembrane helix</keyword>
<accession>A0A844H1B7</accession>
<dbReference type="EMBL" id="WMIA01000022">
    <property type="protein sequence ID" value="MTF40155.1"/>
    <property type="molecule type" value="Genomic_DNA"/>
</dbReference>
<dbReference type="AlphaFoldDB" id="A0A844H1B7"/>
<name>A0A844H1B7_9CHRO</name>
<reference evidence="3 4" key="1">
    <citation type="submission" date="2019-11" db="EMBL/GenBank/DDBJ databases">
        <title>Isolation of a new High Light Tolerant Cyanobacteria.</title>
        <authorList>
            <person name="Dobson Z."/>
            <person name="Vaughn N."/>
            <person name="Vaughn M."/>
            <person name="Fromme P."/>
            <person name="Mazor Y."/>
        </authorList>
    </citation>
    <scope>NUCLEOTIDE SEQUENCE [LARGE SCALE GENOMIC DNA]</scope>
    <source>
        <strain evidence="3 4">0216</strain>
    </source>
</reference>
<gene>
    <name evidence="3" type="ORF">GGC33_14630</name>
</gene>
<proteinExistence type="predicted"/>
<feature type="transmembrane region" description="Helical" evidence="2">
    <location>
        <begin position="124"/>
        <end position="144"/>
    </location>
</feature>
<keyword evidence="2" id="KW-0812">Transmembrane</keyword>
<evidence type="ECO:0000256" key="1">
    <source>
        <dbReference type="SAM" id="MobiDB-lite"/>
    </source>
</evidence>
<feature type="region of interest" description="Disordered" evidence="1">
    <location>
        <begin position="152"/>
        <end position="171"/>
    </location>
</feature>
<evidence type="ECO:0000313" key="3">
    <source>
        <dbReference type="EMBL" id="MTF40155.1"/>
    </source>
</evidence>
<sequence>MTKFINLLHDVNSQVQNIDQNYHGDDWFLTKLNEAISIWCNKLPIPEYEKSIVIDDIKKGLPFYQINHLVNYIYEEWEKPKVYARKKNTFIGSQYEEYTKKSKLFDSVKNIFNKLPPIKQNMNIRIIVFIAFIITAVAYVIYLLNKTEEKKPVNKPSNVLPSSKTTSSYGYDSSNYTSVESTQTVRSKLVTNLLILVVSASEKLIVESIKTKGKIDQEDGEKLYEITEFLCQDTETNLSAELANINQFKSTEASEFDIYLIVIELNQAHEEFKKNVNQTDRFYTFRNLAKLTKKVEVFGPLEMEAYEPFNVYKL</sequence>
<evidence type="ECO:0000256" key="2">
    <source>
        <dbReference type="SAM" id="Phobius"/>
    </source>
</evidence>
<dbReference type="Proteomes" id="UP000437131">
    <property type="component" value="Unassembled WGS sequence"/>
</dbReference>
<dbReference type="RefSeq" id="WP_155084442.1">
    <property type="nucleotide sequence ID" value="NZ_WMIA01000022.1"/>
</dbReference>
<evidence type="ECO:0000313" key="4">
    <source>
        <dbReference type="Proteomes" id="UP000437131"/>
    </source>
</evidence>
<organism evidence="3 4">
    <name type="scientific">Cyanobacterium aponinum 0216</name>
    <dbReference type="NCBI Taxonomy" id="2676140"/>
    <lineage>
        <taxon>Bacteria</taxon>
        <taxon>Bacillati</taxon>
        <taxon>Cyanobacteriota</taxon>
        <taxon>Cyanophyceae</taxon>
        <taxon>Oscillatoriophycideae</taxon>
        <taxon>Chroococcales</taxon>
        <taxon>Geminocystaceae</taxon>
        <taxon>Cyanobacterium</taxon>
    </lineage>
</organism>
<protein>
    <submittedName>
        <fullName evidence="3">Uncharacterized protein</fullName>
    </submittedName>
</protein>